<dbReference type="AlphaFoldDB" id="A0A2P2NXI2"/>
<accession>A0A2P2NXI2</accession>
<protein>
    <submittedName>
        <fullName evidence="1">Uncharacterized protein</fullName>
    </submittedName>
</protein>
<evidence type="ECO:0000313" key="1">
    <source>
        <dbReference type="EMBL" id="MBX47091.1"/>
    </source>
</evidence>
<name>A0A2P2NXI2_RHIMU</name>
<proteinExistence type="predicted"/>
<sequence length="24" mass="2926">MSEFQKKFPHFNRVSTTLFLLNKL</sequence>
<reference evidence="1" key="1">
    <citation type="submission" date="2018-02" db="EMBL/GenBank/DDBJ databases">
        <title>Rhizophora mucronata_Transcriptome.</title>
        <authorList>
            <person name="Meera S.P."/>
            <person name="Sreeshan A."/>
            <person name="Augustine A."/>
        </authorList>
    </citation>
    <scope>NUCLEOTIDE SEQUENCE</scope>
    <source>
        <tissue evidence="1">Leaf</tissue>
    </source>
</reference>
<dbReference type="EMBL" id="GGEC01066607">
    <property type="protein sequence ID" value="MBX47091.1"/>
    <property type="molecule type" value="Transcribed_RNA"/>
</dbReference>
<organism evidence="1">
    <name type="scientific">Rhizophora mucronata</name>
    <name type="common">Asiatic mangrove</name>
    <dbReference type="NCBI Taxonomy" id="61149"/>
    <lineage>
        <taxon>Eukaryota</taxon>
        <taxon>Viridiplantae</taxon>
        <taxon>Streptophyta</taxon>
        <taxon>Embryophyta</taxon>
        <taxon>Tracheophyta</taxon>
        <taxon>Spermatophyta</taxon>
        <taxon>Magnoliopsida</taxon>
        <taxon>eudicotyledons</taxon>
        <taxon>Gunneridae</taxon>
        <taxon>Pentapetalae</taxon>
        <taxon>rosids</taxon>
        <taxon>fabids</taxon>
        <taxon>Malpighiales</taxon>
        <taxon>Rhizophoraceae</taxon>
        <taxon>Rhizophora</taxon>
    </lineage>
</organism>